<proteinExistence type="predicted"/>
<comment type="caution">
    <text evidence="3">The sequence shown here is derived from an EMBL/GenBank/DDBJ whole genome shotgun (WGS) entry which is preliminary data.</text>
</comment>
<evidence type="ECO:0000256" key="1">
    <source>
        <dbReference type="SAM" id="SignalP"/>
    </source>
</evidence>
<evidence type="ECO:0000313" key="3">
    <source>
        <dbReference type="EMBL" id="OWA50100.1"/>
    </source>
</evidence>
<dbReference type="Pfam" id="PF10988">
    <property type="entry name" value="DUF2807"/>
    <property type="match status" value="1"/>
</dbReference>
<dbReference type="PANTHER" id="PTHR39200">
    <property type="entry name" value="HYPOTHETICAL EXPORTED PROTEIN"/>
    <property type="match status" value="1"/>
</dbReference>
<dbReference type="EMBL" id="MTYJ01000182">
    <property type="protein sequence ID" value="OWA50100.1"/>
    <property type="molecule type" value="Genomic_DNA"/>
</dbReference>
<gene>
    <name evidence="3" type="ORF">BV898_14626</name>
</gene>
<dbReference type="InterPro" id="IPR021255">
    <property type="entry name" value="DUF2807"/>
</dbReference>
<evidence type="ECO:0000259" key="2">
    <source>
        <dbReference type="Pfam" id="PF10988"/>
    </source>
</evidence>
<feature type="domain" description="Putative auto-transporter adhesin head GIN" evidence="2">
    <location>
        <begin position="97"/>
        <end position="300"/>
    </location>
</feature>
<evidence type="ECO:0000313" key="4">
    <source>
        <dbReference type="Proteomes" id="UP000192578"/>
    </source>
</evidence>
<keyword evidence="1" id="KW-0732">Signal</keyword>
<name>A0A9X6N903_HYPEX</name>
<feature type="signal peptide" evidence="1">
    <location>
        <begin position="1"/>
        <end position="22"/>
    </location>
</feature>
<sequence>MTRPATDLLIVLLSVSITTSHAQTQFFSDESDPWRSENLGDLRPDRTVITYSDDNSETYISGRIGGDGGCYMPESQLSQFQPGPQSLVQQVRPLPYFTGIVTSGPINVDLQIGSVESVTIEARADVLPYIDIRLSPFDAGTLRVSLVDPNGRPVSSVTTQNGVNFICLQGALYYIGAVRITVTLRSLSSIDIRGSGDVVALTPVTTPSLTVTIHGSGNVRAIIQAGRLAVDVSGAGKVSLSGAAVHADLELGGAGAIHGENLLTDTADATVRGVGSVFVNCRGYLSAKVTGIGNVFYRGGARVSQTVTGMGRVSPF</sequence>
<protein>
    <recommendedName>
        <fullName evidence="2">Putative auto-transporter adhesin head GIN domain-containing protein</fullName>
    </recommendedName>
</protein>
<organism evidence="3 4">
    <name type="scientific">Hypsibius exemplaris</name>
    <name type="common">Freshwater tardigrade</name>
    <dbReference type="NCBI Taxonomy" id="2072580"/>
    <lineage>
        <taxon>Eukaryota</taxon>
        <taxon>Metazoa</taxon>
        <taxon>Ecdysozoa</taxon>
        <taxon>Tardigrada</taxon>
        <taxon>Eutardigrada</taxon>
        <taxon>Parachela</taxon>
        <taxon>Hypsibioidea</taxon>
        <taxon>Hypsibiidae</taxon>
        <taxon>Hypsibius</taxon>
    </lineage>
</organism>
<reference evidence="4" key="1">
    <citation type="submission" date="2017-01" db="EMBL/GenBank/DDBJ databases">
        <title>Comparative genomics of anhydrobiosis in the tardigrade Hypsibius dujardini.</title>
        <authorList>
            <person name="Yoshida Y."/>
            <person name="Koutsovoulos G."/>
            <person name="Laetsch D."/>
            <person name="Stevens L."/>
            <person name="Kumar S."/>
            <person name="Horikawa D."/>
            <person name="Ishino K."/>
            <person name="Komine S."/>
            <person name="Tomita M."/>
            <person name="Blaxter M."/>
            <person name="Arakawa K."/>
        </authorList>
    </citation>
    <scope>NUCLEOTIDE SEQUENCE [LARGE SCALE GENOMIC DNA]</scope>
    <source>
        <strain evidence="4">Z151</strain>
    </source>
</reference>
<dbReference type="PANTHER" id="PTHR39200:SF1">
    <property type="entry name" value="AUTO-TRANSPORTER ADHESIN HEAD GIN DOMAIN-CONTAINING PROTEIN-RELATED"/>
    <property type="match status" value="1"/>
</dbReference>
<dbReference type="Proteomes" id="UP000192578">
    <property type="component" value="Unassembled WGS sequence"/>
</dbReference>
<feature type="chain" id="PRO_5040844737" description="Putative auto-transporter adhesin head GIN domain-containing protein" evidence="1">
    <location>
        <begin position="23"/>
        <end position="316"/>
    </location>
</feature>
<dbReference type="AlphaFoldDB" id="A0A9X6N903"/>
<accession>A0A9X6N903</accession>
<dbReference type="Gene3D" id="2.160.20.120">
    <property type="match status" value="1"/>
</dbReference>
<keyword evidence="4" id="KW-1185">Reference proteome</keyword>